<feature type="domain" description="RING-type" evidence="5">
    <location>
        <begin position="90"/>
        <end position="131"/>
    </location>
</feature>
<evidence type="ECO:0000259" key="5">
    <source>
        <dbReference type="PROSITE" id="PS50089"/>
    </source>
</evidence>
<dbReference type="AlphaFoldDB" id="A0A8S1Y650"/>
<evidence type="ECO:0000313" key="7">
    <source>
        <dbReference type="Proteomes" id="UP000689195"/>
    </source>
</evidence>
<dbReference type="GO" id="GO:0008270">
    <property type="term" value="F:zinc ion binding"/>
    <property type="evidence" value="ECO:0007669"/>
    <property type="project" value="UniProtKB-KW"/>
</dbReference>
<evidence type="ECO:0000256" key="4">
    <source>
        <dbReference type="PROSITE-ProRule" id="PRU00175"/>
    </source>
</evidence>
<dbReference type="OrthoDB" id="289886at2759"/>
<dbReference type="SMART" id="SM00184">
    <property type="entry name" value="RING"/>
    <property type="match status" value="1"/>
</dbReference>
<keyword evidence="2 4" id="KW-0863">Zinc-finger</keyword>
<keyword evidence="1" id="KW-0479">Metal-binding</keyword>
<accession>A0A8S1Y650</accession>
<dbReference type="InterPro" id="IPR001841">
    <property type="entry name" value="Znf_RING"/>
</dbReference>
<evidence type="ECO:0000256" key="2">
    <source>
        <dbReference type="ARBA" id="ARBA00022771"/>
    </source>
</evidence>
<reference evidence="6" key="1">
    <citation type="submission" date="2021-01" db="EMBL/GenBank/DDBJ databases">
        <authorList>
            <consortium name="Genoscope - CEA"/>
            <person name="William W."/>
        </authorList>
    </citation>
    <scope>NUCLEOTIDE SEQUENCE</scope>
</reference>
<comment type="caution">
    <text evidence="6">The sequence shown here is derived from an EMBL/GenBank/DDBJ whole genome shotgun (WGS) entry which is preliminary data.</text>
</comment>
<gene>
    <name evidence="6" type="ORF">PPENT_87.1.T1520106</name>
</gene>
<evidence type="ECO:0000256" key="3">
    <source>
        <dbReference type="ARBA" id="ARBA00022833"/>
    </source>
</evidence>
<sequence>MNERRQQQFKDAYERVQEIKKRIHKTQIQQPRFPWQFMFLYNIYMNLNLKQLPQQIPQNLRIVKPRKPKNWFDDIPILVGVDEITQAEICTICLQEINDKDLIKILKCNHYFHNQCIKEWLIIKAECPTCRDKIQQY</sequence>
<dbReference type="PANTHER" id="PTHR45798:SF97">
    <property type="entry name" value="ALCOHOL-SENSITIVE RING FINGER PROTEIN 1"/>
    <property type="match status" value="1"/>
</dbReference>
<keyword evidence="3" id="KW-0862">Zinc</keyword>
<organism evidence="6 7">
    <name type="scientific">Paramecium pentaurelia</name>
    <dbReference type="NCBI Taxonomy" id="43138"/>
    <lineage>
        <taxon>Eukaryota</taxon>
        <taxon>Sar</taxon>
        <taxon>Alveolata</taxon>
        <taxon>Ciliophora</taxon>
        <taxon>Intramacronucleata</taxon>
        <taxon>Oligohymenophorea</taxon>
        <taxon>Peniculida</taxon>
        <taxon>Parameciidae</taxon>
        <taxon>Paramecium</taxon>
    </lineage>
</organism>
<dbReference type="InterPro" id="IPR052788">
    <property type="entry name" value="RING-type_E3_ligase_ATL"/>
</dbReference>
<protein>
    <recommendedName>
        <fullName evidence="5">RING-type domain-containing protein</fullName>
    </recommendedName>
</protein>
<dbReference type="PANTHER" id="PTHR45798">
    <property type="entry name" value="RING-H2 FINGER PROTEIN ATL61-RELATED-RELATED"/>
    <property type="match status" value="1"/>
</dbReference>
<evidence type="ECO:0000256" key="1">
    <source>
        <dbReference type="ARBA" id="ARBA00022723"/>
    </source>
</evidence>
<dbReference type="PROSITE" id="PS50089">
    <property type="entry name" value="ZF_RING_2"/>
    <property type="match status" value="1"/>
</dbReference>
<name>A0A8S1Y650_9CILI</name>
<evidence type="ECO:0000313" key="6">
    <source>
        <dbReference type="EMBL" id="CAD8208931.1"/>
    </source>
</evidence>
<dbReference type="EMBL" id="CAJJDO010000152">
    <property type="protein sequence ID" value="CAD8208931.1"/>
    <property type="molecule type" value="Genomic_DNA"/>
</dbReference>
<keyword evidence="7" id="KW-1185">Reference proteome</keyword>
<dbReference type="Pfam" id="PF13639">
    <property type="entry name" value="zf-RING_2"/>
    <property type="match status" value="1"/>
</dbReference>
<dbReference type="Proteomes" id="UP000689195">
    <property type="component" value="Unassembled WGS sequence"/>
</dbReference>
<proteinExistence type="predicted"/>